<evidence type="ECO:0000313" key="2">
    <source>
        <dbReference type="EMBL" id="GAA2014104.1"/>
    </source>
</evidence>
<feature type="region of interest" description="Disordered" evidence="1">
    <location>
        <begin position="244"/>
        <end position="270"/>
    </location>
</feature>
<feature type="compositionally biased region" description="Polar residues" evidence="1">
    <location>
        <begin position="295"/>
        <end position="304"/>
    </location>
</feature>
<evidence type="ECO:0008006" key="4">
    <source>
        <dbReference type="Google" id="ProtNLM"/>
    </source>
</evidence>
<feature type="region of interest" description="Disordered" evidence="1">
    <location>
        <begin position="289"/>
        <end position="309"/>
    </location>
</feature>
<feature type="region of interest" description="Disordered" evidence="1">
    <location>
        <begin position="43"/>
        <end position="116"/>
    </location>
</feature>
<keyword evidence="3" id="KW-1185">Reference proteome</keyword>
<evidence type="ECO:0000313" key="3">
    <source>
        <dbReference type="Proteomes" id="UP001500755"/>
    </source>
</evidence>
<dbReference type="EMBL" id="BAAANO010000034">
    <property type="protein sequence ID" value="GAA2014104.1"/>
    <property type="molecule type" value="Genomic_DNA"/>
</dbReference>
<gene>
    <name evidence="2" type="ORF">GCM10009755_27230</name>
</gene>
<dbReference type="RefSeq" id="WP_344310581.1">
    <property type="nucleotide sequence ID" value="NZ_BAAANO010000034.1"/>
</dbReference>
<organism evidence="2 3">
    <name type="scientific">Brevibacterium samyangense</name>
    <dbReference type="NCBI Taxonomy" id="366888"/>
    <lineage>
        <taxon>Bacteria</taxon>
        <taxon>Bacillati</taxon>
        <taxon>Actinomycetota</taxon>
        <taxon>Actinomycetes</taxon>
        <taxon>Micrococcales</taxon>
        <taxon>Brevibacteriaceae</taxon>
        <taxon>Brevibacterium</taxon>
    </lineage>
</organism>
<protein>
    <recommendedName>
        <fullName evidence="4">DUF5642 domain-containing protein</fullName>
    </recommendedName>
</protein>
<proteinExistence type="predicted"/>
<dbReference type="Proteomes" id="UP001500755">
    <property type="component" value="Unassembled WGS sequence"/>
</dbReference>
<accession>A0ABN2TMS4</accession>
<reference evidence="2 3" key="1">
    <citation type="journal article" date="2019" name="Int. J. Syst. Evol. Microbiol.">
        <title>The Global Catalogue of Microorganisms (GCM) 10K type strain sequencing project: providing services to taxonomists for standard genome sequencing and annotation.</title>
        <authorList>
            <consortium name="The Broad Institute Genomics Platform"/>
            <consortium name="The Broad Institute Genome Sequencing Center for Infectious Disease"/>
            <person name="Wu L."/>
            <person name="Ma J."/>
        </authorList>
    </citation>
    <scope>NUCLEOTIDE SEQUENCE [LARGE SCALE GENOMIC DNA]</scope>
    <source>
        <strain evidence="2 3">JCM 14546</strain>
    </source>
</reference>
<comment type="caution">
    <text evidence="2">The sequence shown here is derived from an EMBL/GenBank/DDBJ whole genome shotgun (WGS) entry which is preliminary data.</text>
</comment>
<feature type="compositionally biased region" description="Gly residues" evidence="1">
    <location>
        <begin position="250"/>
        <end position="264"/>
    </location>
</feature>
<evidence type="ECO:0000256" key="1">
    <source>
        <dbReference type="SAM" id="MobiDB-lite"/>
    </source>
</evidence>
<sequence>MNRRPPFRVTARTAVTTTAFVCVGVVLSGCGLLGGNGDVVPGGGAGSDFSPTTAEAHPGSESPAAPGPTASDSDTTGANPAPEAPTGTTGSGASADPASAGPGNRDSDAGGDGSAPLNADALDRAISAAGLSPIAREDVAAAIADPALPKVEPTACRLSPLELLTGGDAIVAMGSREDGGAALVASVGTEASASAVVDRVRTVVNACPTSTLTNSEGTRDLTFEALEVDVPGADAVAAVTSTSTLRDGGDAGAGGGASGSGGSGEDSASTTETVVNVYAAVGSTVVSASSGPANGSVSGDTNGSAEDPAAVTIARDLVPHL</sequence>
<name>A0ABN2TMS4_9MICO</name>
<feature type="compositionally biased region" description="Low complexity" evidence="1">
    <location>
        <begin position="75"/>
        <end position="103"/>
    </location>
</feature>
<dbReference type="PROSITE" id="PS51257">
    <property type="entry name" value="PROKAR_LIPOPROTEIN"/>
    <property type="match status" value="1"/>
</dbReference>